<dbReference type="PROSITE" id="PS00912">
    <property type="entry name" value="DHODEHASE_2"/>
    <property type="match status" value="1"/>
</dbReference>
<dbReference type="InterPro" id="IPR049622">
    <property type="entry name" value="Dihydroorotate_DH_I"/>
</dbReference>
<feature type="active site" description="Nucleophile" evidence="11">
    <location>
        <position position="130"/>
    </location>
</feature>
<sequence>MSKPNLQVKLGKITLRNPVMPASGTFGIGSCELIDVNKIGAVVPKSVTLHPRDGNKTPRIAETTGGILNSIGIQSKGLEHFIKNDLQCYAKFNTPIMVSVSAYSVDEFKKMVEILDKEEACSMIELNISCPNLEEGGKAFGMSEEATYKIVKEVRGITEKTIIPKLTPNVSDIVTIALAAQEGGADSIALTNTYIGMAIDVNTRKPKLGNIIGGLSGPAIKPISLRMVWQVAQKVNLPIIGIGGIANWEDAIEYILAGATAIQLGTYNFVNPNCMIDTVKGIEKYLVENGYSSVKDIIGKVEI</sequence>
<keyword evidence="7 11" id="KW-0288">FMN</keyword>
<evidence type="ECO:0000256" key="5">
    <source>
        <dbReference type="ARBA" id="ARBA00022490"/>
    </source>
</evidence>
<evidence type="ECO:0000256" key="8">
    <source>
        <dbReference type="ARBA" id="ARBA00022975"/>
    </source>
</evidence>
<feature type="binding site" evidence="11">
    <location>
        <begin position="243"/>
        <end position="244"/>
    </location>
    <ligand>
        <name>FMN</name>
        <dbReference type="ChEBI" id="CHEBI:58210"/>
    </ligand>
</feature>
<evidence type="ECO:0000256" key="9">
    <source>
        <dbReference type="ARBA" id="ARBA00023002"/>
    </source>
</evidence>
<feature type="binding site" evidence="11">
    <location>
        <position position="217"/>
    </location>
    <ligand>
        <name>FMN</name>
        <dbReference type="ChEBI" id="CHEBI:58210"/>
    </ligand>
</feature>
<dbReference type="NCBIfam" id="NF005574">
    <property type="entry name" value="PRK07259.1"/>
    <property type="match status" value="1"/>
</dbReference>
<evidence type="ECO:0000256" key="6">
    <source>
        <dbReference type="ARBA" id="ARBA00022630"/>
    </source>
</evidence>
<evidence type="ECO:0000256" key="2">
    <source>
        <dbReference type="ARBA" id="ARBA00004496"/>
    </source>
</evidence>
<evidence type="ECO:0000256" key="10">
    <source>
        <dbReference type="ARBA" id="ARBA00048996"/>
    </source>
</evidence>
<dbReference type="PROSITE" id="PS51257">
    <property type="entry name" value="PROKAR_LIPOPROTEIN"/>
    <property type="match status" value="1"/>
</dbReference>
<dbReference type="InterPro" id="IPR012135">
    <property type="entry name" value="Dihydroorotate_DH_1_2"/>
</dbReference>
<dbReference type="Proteomes" id="UP001500339">
    <property type="component" value="Unassembled WGS sequence"/>
</dbReference>
<dbReference type="RefSeq" id="WP_343770802.1">
    <property type="nucleotide sequence ID" value="NZ_BAAACF010000006.1"/>
</dbReference>
<dbReference type="InterPro" id="IPR050074">
    <property type="entry name" value="DHO_dehydrogenase"/>
</dbReference>
<feature type="binding site" evidence="11">
    <location>
        <position position="127"/>
    </location>
    <ligand>
        <name>substrate</name>
    </ligand>
</feature>
<protein>
    <recommendedName>
        <fullName evidence="11">Dihydroorotate dehydrogenase</fullName>
        <shortName evidence="11">DHOD</shortName>
        <shortName evidence="11">DHODase</shortName>
        <shortName evidence="11">DHOdehase</shortName>
        <ecNumber evidence="11">1.3.-.-</ecNumber>
    </recommendedName>
</protein>
<dbReference type="InterPro" id="IPR001295">
    <property type="entry name" value="Dihydroorotate_DH_CS"/>
</dbReference>
<evidence type="ECO:0000256" key="1">
    <source>
        <dbReference type="ARBA" id="ARBA00003616"/>
    </source>
</evidence>
<dbReference type="PROSITE" id="PS00911">
    <property type="entry name" value="DHODEHASE_1"/>
    <property type="match status" value="1"/>
</dbReference>
<keyword evidence="14" id="KW-1185">Reference proteome</keyword>
<dbReference type="EC" id="1.3.-.-" evidence="11"/>
<dbReference type="InterPro" id="IPR024920">
    <property type="entry name" value="Dihydroorotate_DH_1"/>
</dbReference>
<feature type="binding site" evidence="11">
    <location>
        <position position="23"/>
    </location>
    <ligand>
        <name>FMN</name>
        <dbReference type="ChEBI" id="CHEBI:58210"/>
    </ligand>
</feature>
<name>A0ABP3UCU7_9CLOT</name>
<comment type="caution">
    <text evidence="11">Lacks conserved residue(s) required for the propagation of feature annotation.</text>
</comment>
<keyword evidence="6 11" id="KW-0285">Flavoprotein</keyword>
<evidence type="ECO:0000256" key="7">
    <source>
        <dbReference type="ARBA" id="ARBA00022643"/>
    </source>
</evidence>
<dbReference type="CDD" id="cd04740">
    <property type="entry name" value="DHOD_1B_like"/>
    <property type="match status" value="1"/>
</dbReference>
<feature type="binding site" evidence="11">
    <location>
        <position position="165"/>
    </location>
    <ligand>
        <name>FMN</name>
        <dbReference type="ChEBI" id="CHEBI:58210"/>
    </ligand>
</feature>
<proteinExistence type="inferred from homology"/>
<evidence type="ECO:0000259" key="12">
    <source>
        <dbReference type="Pfam" id="PF01180"/>
    </source>
</evidence>
<feature type="binding site" evidence="11">
    <location>
        <position position="127"/>
    </location>
    <ligand>
        <name>FMN</name>
        <dbReference type="ChEBI" id="CHEBI:58210"/>
    </ligand>
</feature>
<reference evidence="14" key="1">
    <citation type="journal article" date="2019" name="Int. J. Syst. Evol. Microbiol.">
        <title>The Global Catalogue of Microorganisms (GCM) 10K type strain sequencing project: providing services to taxonomists for standard genome sequencing and annotation.</title>
        <authorList>
            <consortium name="The Broad Institute Genomics Platform"/>
            <consortium name="The Broad Institute Genome Sequencing Center for Infectious Disease"/>
            <person name="Wu L."/>
            <person name="Ma J."/>
        </authorList>
    </citation>
    <scope>NUCLEOTIDE SEQUENCE [LARGE SCALE GENOMIC DNA]</scope>
    <source>
        <strain evidence="14">JCM 1405</strain>
    </source>
</reference>
<dbReference type="PANTHER" id="PTHR48109">
    <property type="entry name" value="DIHYDROOROTATE DEHYDROGENASE (QUINONE), MITOCHONDRIAL-RELATED"/>
    <property type="match status" value="1"/>
</dbReference>
<feature type="domain" description="Dihydroorotate dehydrogenase catalytic" evidence="12">
    <location>
        <begin position="6"/>
        <end position="285"/>
    </location>
</feature>
<dbReference type="PANTHER" id="PTHR48109:SF1">
    <property type="entry name" value="DIHYDROOROTATE DEHYDROGENASE (FUMARATE)"/>
    <property type="match status" value="1"/>
</dbReference>
<keyword evidence="9 11" id="KW-0560">Oxidoreductase</keyword>
<dbReference type="Gene3D" id="3.20.20.70">
    <property type="entry name" value="Aldolase class I"/>
    <property type="match status" value="1"/>
</dbReference>
<comment type="catalytic activity">
    <reaction evidence="10">
        <text>(S)-dihydroorotate + NAD(+) = orotate + NADH + H(+)</text>
        <dbReference type="Rhea" id="RHEA:13513"/>
        <dbReference type="ChEBI" id="CHEBI:15378"/>
        <dbReference type="ChEBI" id="CHEBI:30839"/>
        <dbReference type="ChEBI" id="CHEBI:30864"/>
        <dbReference type="ChEBI" id="CHEBI:57540"/>
        <dbReference type="ChEBI" id="CHEBI:57945"/>
        <dbReference type="EC" id="1.3.1.14"/>
    </reaction>
</comment>
<keyword evidence="8 11" id="KW-0665">Pyrimidine biosynthesis</keyword>
<accession>A0ABP3UCU7</accession>
<keyword evidence="5 11" id="KW-0963">Cytoplasm</keyword>
<comment type="function">
    <text evidence="1">Catalyzes the conversion of dihydroorotate to orotate with NAD(+) as electron acceptor.</text>
</comment>
<dbReference type="InterPro" id="IPR033888">
    <property type="entry name" value="DHOD_1B"/>
</dbReference>
<dbReference type="InterPro" id="IPR013785">
    <property type="entry name" value="Aldolase_TIM"/>
</dbReference>
<dbReference type="HAMAP" id="MF_00224">
    <property type="entry name" value="DHO_dh_type1"/>
    <property type="match status" value="1"/>
</dbReference>
<feature type="binding site" evidence="11">
    <location>
        <begin position="192"/>
        <end position="193"/>
    </location>
    <ligand>
        <name>substrate</name>
    </ligand>
</feature>
<dbReference type="SUPFAM" id="SSF51395">
    <property type="entry name" value="FMN-linked oxidoreductases"/>
    <property type="match status" value="1"/>
</dbReference>
<gene>
    <name evidence="11" type="primary">pyrD</name>
    <name evidence="13" type="ORF">GCM10008905_28870</name>
</gene>
<dbReference type="PIRSF" id="PIRSF000164">
    <property type="entry name" value="DHO_oxidase"/>
    <property type="match status" value="1"/>
</dbReference>
<comment type="pathway">
    <text evidence="3">Pyrimidine metabolism; UMP biosynthesis via de novo pathway; orotate from (S)-dihydroorotate (NAD(+) route): step 1/1.</text>
</comment>
<comment type="caution">
    <text evidence="13">The sequence shown here is derived from an EMBL/GenBank/DDBJ whole genome shotgun (WGS) entry which is preliminary data.</text>
</comment>
<comment type="subcellular location">
    <subcellularLocation>
        <location evidence="2 11">Cytoplasm</location>
    </subcellularLocation>
</comment>
<dbReference type="Pfam" id="PF01180">
    <property type="entry name" value="DHO_dh"/>
    <property type="match status" value="1"/>
</dbReference>
<organism evidence="13 14">
    <name type="scientific">Clostridium malenominatum</name>
    <dbReference type="NCBI Taxonomy" id="1539"/>
    <lineage>
        <taxon>Bacteria</taxon>
        <taxon>Bacillati</taxon>
        <taxon>Bacillota</taxon>
        <taxon>Clostridia</taxon>
        <taxon>Eubacteriales</taxon>
        <taxon>Clostridiaceae</taxon>
        <taxon>Clostridium</taxon>
    </lineage>
</organism>
<comment type="catalytic activity">
    <reaction evidence="11">
        <text>(S)-dihydroorotate + A = orotate + AH2</text>
        <dbReference type="Rhea" id="RHEA:18073"/>
        <dbReference type="ChEBI" id="CHEBI:13193"/>
        <dbReference type="ChEBI" id="CHEBI:17499"/>
        <dbReference type="ChEBI" id="CHEBI:30839"/>
        <dbReference type="ChEBI" id="CHEBI:30864"/>
    </reaction>
</comment>
<comment type="similarity">
    <text evidence="4 11">Belongs to the dihydroorotate dehydrogenase family. Type 1 subfamily.</text>
</comment>
<evidence type="ECO:0000256" key="4">
    <source>
        <dbReference type="ARBA" id="ARBA00008008"/>
    </source>
</evidence>
<dbReference type="InterPro" id="IPR005720">
    <property type="entry name" value="Dihydroorotate_DH_cat"/>
</dbReference>
<evidence type="ECO:0000313" key="14">
    <source>
        <dbReference type="Proteomes" id="UP001500339"/>
    </source>
</evidence>
<feature type="binding site" evidence="11">
    <location>
        <begin position="45"/>
        <end position="46"/>
    </location>
    <ligand>
        <name>FMN</name>
        <dbReference type="ChEBI" id="CHEBI:58210"/>
    </ligand>
</feature>
<evidence type="ECO:0000256" key="3">
    <source>
        <dbReference type="ARBA" id="ARBA00004715"/>
    </source>
</evidence>
<feature type="binding site" evidence="11">
    <location>
        <position position="45"/>
    </location>
    <ligand>
        <name>substrate</name>
    </ligand>
</feature>
<evidence type="ECO:0000313" key="13">
    <source>
        <dbReference type="EMBL" id="GAA0729185.1"/>
    </source>
</evidence>
<feature type="binding site" evidence="11">
    <location>
        <begin position="265"/>
        <end position="266"/>
    </location>
    <ligand>
        <name>FMN</name>
        <dbReference type="ChEBI" id="CHEBI:58210"/>
    </ligand>
</feature>
<dbReference type="EMBL" id="BAAACF010000006">
    <property type="protein sequence ID" value="GAA0729185.1"/>
    <property type="molecule type" value="Genomic_DNA"/>
</dbReference>
<comment type="cofactor">
    <cofactor evidence="11">
        <name>FMN</name>
        <dbReference type="ChEBI" id="CHEBI:58210"/>
    </cofactor>
    <text evidence="11">Binds 1 FMN per subunit.</text>
</comment>
<dbReference type="NCBIfam" id="TIGR01037">
    <property type="entry name" value="pyrD_sub1_fam"/>
    <property type="match status" value="1"/>
</dbReference>
<evidence type="ECO:0000256" key="11">
    <source>
        <dbReference type="HAMAP-Rule" id="MF_00224"/>
    </source>
</evidence>
<feature type="binding site" evidence="11">
    <location>
        <begin position="69"/>
        <end position="73"/>
    </location>
    <ligand>
        <name>substrate</name>
    </ligand>
</feature>